<gene>
    <name evidence="3" type="ORF">CA13_44640</name>
</gene>
<feature type="transmembrane region" description="Helical" evidence="2">
    <location>
        <begin position="365"/>
        <end position="388"/>
    </location>
</feature>
<evidence type="ECO:0000256" key="2">
    <source>
        <dbReference type="SAM" id="Phobius"/>
    </source>
</evidence>
<feature type="transmembrane region" description="Helical" evidence="2">
    <location>
        <begin position="29"/>
        <end position="47"/>
    </location>
</feature>
<evidence type="ECO:0000313" key="3">
    <source>
        <dbReference type="EMBL" id="TWT83001.1"/>
    </source>
</evidence>
<keyword evidence="4" id="KW-1185">Reference proteome</keyword>
<organism evidence="3 4">
    <name type="scientific">Novipirellula herctigrandis</name>
    <dbReference type="NCBI Taxonomy" id="2527986"/>
    <lineage>
        <taxon>Bacteria</taxon>
        <taxon>Pseudomonadati</taxon>
        <taxon>Planctomycetota</taxon>
        <taxon>Planctomycetia</taxon>
        <taxon>Pirellulales</taxon>
        <taxon>Pirellulaceae</taxon>
        <taxon>Novipirellula</taxon>
    </lineage>
</organism>
<keyword evidence="2" id="KW-0472">Membrane</keyword>
<evidence type="ECO:0008006" key="5">
    <source>
        <dbReference type="Google" id="ProtNLM"/>
    </source>
</evidence>
<accession>A0A5C5Z838</accession>
<feature type="region of interest" description="Disordered" evidence="1">
    <location>
        <begin position="160"/>
        <end position="180"/>
    </location>
</feature>
<name>A0A5C5Z838_9BACT</name>
<keyword evidence="2" id="KW-0812">Transmembrane</keyword>
<evidence type="ECO:0000256" key="1">
    <source>
        <dbReference type="SAM" id="MobiDB-lite"/>
    </source>
</evidence>
<protein>
    <recommendedName>
        <fullName evidence="5">Transmembrane protein</fullName>
    </recommendedName>
</protein>
<dbReference type="RefSeq" id="WP_146399867.1">
    <property type="nucleotide sequence ID" value="NZ_SJPJ01000001.1"/>
</dbReference>
<dbReference type="AlphaFoldDB" id="A0A5C5Z838"/>
<feature type="region of interest" description="Disordered" evidence="1">
    <location>
        <begin position="63"/>
        <end position="93"/>
    </location>
</feature>
<dbReference type="Proteomes" id="UP000315010">
    <property type="component" value="Unassembled WGS sequence"/>
</dbReference>
<comment type="caution">
    <text evidence="3">The sequence shown here is derived from an EMBL/GenBank/DDBJ whole genome shotgun (WGS) entry which is preliminary data.</text>
</comment>
<feature type="region of interest" description="Disordered" evidence="1">
    <location>
        <begin position="396"/>
        <end position="421"/>
    </location>
</feature>
<proteinExistence type="predicted"/>
<dbReference type="EMBL" id="SJPJ01000001">
    <property type="protein sequence ID" value="TWT83001.1"/>
    <property type="molecule type" value="Genomic_DNA"/>
</dbReference>
<sequence>MRIPSQFTEDNLYSRPKRRSETIQTYRRLIRLGLGLLLVVVVMQQAAKPVLYETFFAEETAFAPSPPNDDNRSPSANALDAQATTEKPPPIDPDTLFAARQIAKRIPETDRSAWIMALLNQQRHTGISVLNPPDRTWIETQWDENIPDSESWKELLENAAVGNQPAERSTDDSQPTDDSQQIRSLVTSLDNWVTQRVVDGSVWNPKDSDALYLYLYQAMHPPRTTPAVIGILPLLQQPEVYRGKWVAFSGRVARSEKQPVSENAYDIDSYWRLWLRPRTGADRPVQVIVPRVPDAIAEIGSEATVTEGPAVMIVGRFLKRLAYRSSVGADLAPVIVGRIVPQSGTPTGVNASNKLVPAKPKKPSLLAIVAAAAMAGIGFAGLLFWRTVSQAKKSQRLRDANRKDPSGFLDELQNGNLGDQR</sequence>
<evidence type="ECO:0000313" key="4">
    <source>
        <dbReference type="Proteomes" id="UP000315010"/>
    </source>
</evidence>
<reference evidence="3 4" key="1">
    <citation type="submission" date="2019-02" db="EMBL/GenBank/DDBJ databases">
        <title>Deep-cultivation of Planctomycetes and their phenomic and genomic characterization uncovers novel biology.</title>
        <authorList>
            <person name="Wiegand S."/>
            <person name="Jogler M."/>
            <person name="Boedeker C."/>
            <person name="Pinto D."/>
            <person name="Vollmers J."/>
            <person name="Rivas-Marin E."/>
            <person name="Kohn T."/>
            <person name="Peeters S.H."/>
            <person name="Heuer A."/>
            <person name="Rast P."/>
            <person name="Oberbeckmann S."/>
            <person name="Bunk B."/>
            <person name="Jeske O."/>
            <person name="Meyerdierks A."/>
            <person name="Storesund J.E."/>
            <person name="Kallscheuer N."/>
            <person name="Luecker S."/>
            <person name="Lage O.M."/>
            <person name="Pohl T."/>
            <person name="Merkel B.J."/>
            <person name="Hornburger P."/>
            <person name="Mueller R.-W."/>
            <person name="Bruemmer F."/>
            <person name="Labrenz M."/>
            <person name="Spormann A.M."/>
            <person name="Op Den Camp H."/>
            <person name="Overmann J."/>
            <person name="Amann R."/>
            <person name="Jetten M.S.M."/>
            <person name="Mascher T."/>
            <person name="Medema M.H."/>
            <person name="Devos D.P."/>
            <person name="Kaster A.-K."/>
            <person name="Ovreas L."/>
            <person name="Rohde M."/>
            <person name="Galperin M.Y."/>
            <person name="Jogler C."/>
        </authorList>
    </citation>
    <scope>NUCLEOTIDE SEQUENCE [LARGE SCALE GENOMIC DNA]</scope>
    <source>
        <strain evidence="3 4">CA13</strain>
    </source>
</reference>
<keyword evidence="2" id="KW-1133">Transmembrane helix</keyword>
<feature type="compositionally biased region" description="Basic and acidic residues" evidence="1">
    <location>
        <begin position="396"/>
        <end position="405"/>
    </location>
</feature>
<dbReference type="OrthoDB" id="240531at2"/>